<reference evidence="1" key="1">
    <citation type="submission" date="2014-09" db="EMBL/GenBank/DDBJ databases">
        <authorList>
            <person name="Magalhaes I.L.F."/>
            <person name="Oliveira U."/>
            <person name="Santos F.R."/>
            <person name="Vidigal T.H.D.A."/>
            <person name="Brescovit A.D."/>
            <person name="Santos A.J."/>
        </authorList>
    </citation>
    <scope>NUCLEOTIDE SEQUENCE</scope>
    <source>
        <tissue evidence="1">Shoot tissue taken approximately 20 cm above the soil surface</tissue>
    </source>
</reference>
<dbReference type="AlphaFoldDB" id="A0A0A9FBA9"/>
<evidence type="ECO:0000313" key="1">
    <source>
        <dbReference type="EMBL" id="JAE08504.1"/>
    </source>
</evidence>
<accession>A0A0A9FBA9</accession>
<proteinExistence type="predicted"/>
<dbReference type="EMBL" id="GBRH01189392">
    <property type="protein sequence ID" value="JAE08504.1"/>
    <property type="molecule type" value="Transcribed_RNA"/>
</dbReference>
<protein>
    <submittedName>
        <fullName evidence="1">Uncharacterized protein</fullName>
    </submittedName>
</protein>
<name>A0A0A9FBA9_ARUDO</name>
<reference evidence="1" key="2">
    <citation type="journal article" date="2015" name="Data Brief">
        <title>Shoot transcriptome of the giant reed, Arundo donax.</title>
        <authorList>
            <person name="Barrero R.A."/>
            <person name="Guerrero F.D."/>
            <person name="Moolhuijzen P."/>
            <person name="Goolsby J.A."/>
            <person name="Tidwell J."/>
            <person name="Bellgard S.E."/>
            <person name="Bellgard M.I."/>
        </authorList>
    </citation>
    <scope>NUCLEOTIDE SEQUENCE</scope>
    <source>
        <tissue evidence="1">Shoot tissue taken approximately 20 cm above the soil surface</tissue>
    </source>
</reference>
<organism evidence="1">
    <name type="scientific">Arundo donax</name>
    <name type="common">Giant reed</name>
    <name type="synonym">Donax arundinaceus</name>
    <dbReference type="NCBI Taxonomy" id="35708"/>
    <lineage>
        <taxon>Eukaryota</taxon>
        <taxon>Viridiplantae</taxon>
        <taxon>Streptophyta</taxon>
        <taxon>Embryophyta</taxon>
        <taxon>Tracheophyta</taxon>
        <taxon>Spermatophyta</taxon>
        <taxon>Magnoliopsida</taxon>
        <taxon>Liliopsida</taxon>
        <taxon>Poales</taxon>
        <taxon>Poaceae</taxon>
        <taxon>PACMAD clade</taxon>
        <taxon>Arundinoideae</taxon>
        <taxon>Arundineae</taxon>
        <taxon>Arundo</taxon>
    </lineage>
</organism>
<sequence>MHACKFCFFLWNLDLYLSY</sequence>